<dbReference type="EMBL" id="FQWZ01000001">
    <property type="protein sequence ID" value="SHG42908.1"/>
    <property type="molecule type" value="Genomic_DNA"/>
</dbReference>
<dbReference type="PANTHER" id="PTHR37533:SF2">
    <property type="entry name" value="FLAGELLAR HOOK-LENGTH CONTROL PROTEIN"/>
    <property type="match status" value="1"/>
</dbReference>
<dbReference type="InterPro" id="IPR021136">
    <property type="entry name" value="Flagellar_hook_control-like_C"/>
</dbReference>
<feature type="compositionally biased region" description="Polar residues" evidence="1">
    <location>
        <begin position="219"/>
        <end position="237"/>
    </location>
</feature>
<keyword evidence="4" id="KW-1185">Reference proteome</keyword>
<dbReference type="InterPro" id="IPR052563">
    <property type="entry name" value="FliK"/>
</dbReference>
<feature type="domain" description="Flagellar hook-length control protein-like C-terminal" evidence="2">
    <location>
        <begin position="261"/>
        <end position="330"/>
    </location>
</feature>
<sequence>MNALNVAVVTGAVAMATSGSVTAPDAARATRKPAEARNEPRFDDYLDGNDSAGSAADEPSTVVKADDSSATSESDEVADERVEDGSPTGLDLVSTLLQTILAMPQRQTPDGVRPSFDTTVAGNATGVEVIALTVADAGAGGNGMPPDATAPVTASNTIANLTSLAATGVDAEAASRTTDAAAALRSDATPVADLAALSSDRADGAALDALMALTAAAPPSSQTGVAPTPSAAPTHSLPTAPGEIVEPLAEQIVWMTDSAKLQAGGLQEARINLHPAELGSLQIRVQIDSNGNAKVLFDVETPQARQAIESSLPQLRELLSSQVVMATHSSFELSGGLSQQPSSSDAQQRPSQTPAANPDGEPSPTDAPSVEPARITRQRVGLLDQFA</sequence>
<dbReference type="Pfam" id="PF02120">
    <property type="entry name" value="Flg_hook"/>
    <property type="match status" value="1"/>
</dbReference>
<dbReference type="CDD" id="cd17470">
    <property type="entry name" value="T3SS_Flik_C"/>
    <property type="match status" value="1"/>
</dbReference>
<dbReference type="Proteomes" id="UP000199758">
    <property type="component" value="Unassembled WGS sequence"/>
</dbReference>
<evidence type="ECO:0000256" key="1">
    <source>
        <dbReference type="SAM" id="MobiDB-lite"/>
    </source>
</evidence>
<dbReference type="InterPro" id="IPR038610">
    <property type="entry name" value="FliK-like_C_sf"/>
</dbReference>
<feature type="compositionally biased region" description="Basic and acidic residues" evidence="1">
    <location>
        <begin position="32"/>
        <end position="44"/>
    </location>
</feature>
<feature type="region of interest" description="Disordered" evidence="1">
    <location>
        <begin position="331"/>
        <end position="374"/>
    </location>
</feature>
<feature type="region of interest" description="Disordered" evidence="1">
    <location>
        <begin position="19"/>
        <end position="89"/>
    </location>
</feature>
<dbReference type="STRING" id="490188.SAMN04488068_0148"/>
<dbReference type="OrthoDB" id="1792985at2"/>
<evidence type="ECO:0000313" key="3">
    <source>
        <dbReference type="EMBL" id="SHG42908.1"/>
    </source>
</evidence>
<evidence type="ECO:0000259" key="2">
    <source>
        <dbReference type="Pfam" id="PF02120"/>
    </source>
</evidence>
<accession>A0A1M5JQW1</accession>
<organism evidence="3 4">
    <name type="scientific">Hydrocarboniphaga daqingensis</name>
    <dbReference type="NCBI Taxonomy" id="490188"/>
    <lineage>
        <taxon>Bacteria</taxon>
        <taxon>Pseudomonadati</taxon>
        <taxon>Pseudomonadota</taxon>
        <taxon>Gammaproteobacteria</taxon>
        <taxon>Nevskiales</taxon>
        <taxon>Nevskiaceae</taxon>
        <taxon>Hydrocarboniphaga</taxon>
    </lineage>
</organism>
<feature type="region of interest" description="Disordered" evidence="1">
    <location>
        <begin position="219"/>
        <end position="241"/>
    </location>
</feature>
<proteinExistence type="predicted"/>
<dbReference type="RefSeq" id="WP_072892739.1">
    <property type="nucleotide sequence ID" value="NZ_FQWZ01000001.1"/>
</dbReference>
<feature type="compositionally biased region" description="Low complexity" evidence="1">
    <location>
        <begin position="333"/>
        <end position="344"/>
    </location>
</feature>
<dbReference type="PANTHER" id="PTHR37533">
    <property type="entry name" value="FLAGELLAR HOOK-LENGTH CONTROL PROTEIN"/>
    <property type="match status" value="1"/>
</dbReference>
<name>A0A1M5JQW1_9GAMM</name>
<feature type="compositionally biased region" description="Polar residues" evidence="1">
    <location>
        <begin position="345"/>
        <end position="355"/>
    </location>
</feature>
<reference evidence="3 4" key="1">
    <citation type="submission" date="2016-11" db="EMBL/GenBank/DDBJ databases">
        <authorList>
            <person name="Jaros S."/>
            <person name="Januszkiewicz K."/>
            <person name="Wedrychowicz H."/>
        </authorList>
    </citation>
    <scope>NUCLEOTIDE SEQUENCE [LARGE SCALE GENOMIC DNA]</scope>
    <source>
        <strain evidence="3 4">CGMCC 1.7049</strain>
    </source>
</reference>
<evidence type="ECO:0000313" key="4">
    <source>
        <dbReference type="Proteomes" id="UP000199758"/>
    </source>
</evidence>
<dbReference type="Gene3D" id="3.30.750.140">
    <property type="match status" value="1"/>
</dbReference>
<dbReference type="AlphaFoldDB" id="A0A1M5JQW1"/>
<protein>
    <submittedName>
        <fullName evidence="3">Hook-length control protein FliK</fullName>
    </submittedName>
</protein>
<gene>
    <name evidence="3" type="ORF">SAMN04488068_0148</name>
</gene>